<accession>A0A098QTS1</accession>
<proteinExistence type="predicted"/>
<gene>
    <name evidence="2" type="ORF">DC28_13590</name>
</gene>
<comment type="caution">
    <text evidence="2">The sequence shown here is derived from an EMBL/GenBank/DDBJ whole genome shotgun (WGS) entry which is preliminary data.</text>
</comment>
<name>A0A098QTS1_9SPIO</name>
<evidence type="ECO:0000313" key="3">
    <source>
        <dbReference type="Proteomes" id="UP000029692"/>
    </source>
</evidence>
<dbReference type="RefSeq" id="WP_037549619.1">
    <property type="nucleotide sequence ID" value="NZ_JNUP01000071.1"/>
</dbReference>
<protein>
    <submittedName>
        <fullName evidence="2">Uncharacterized protein</fullName>
    </submittedName>
</protein>
<dbReference type="EMBL" id="JNUP01000071">
    <property type="protein sequence ID" value="KGE70966.1"/>
    <property type="molecule type" value="Genomic_DNA"/>
</dbReference>
<dbReference type="AlphaFoldDB" id="A0A098QTS1"/>
<organism evidence="2 3">
    <name type="scientific">Spirochaeta lutea</name>
    <dbReference type="NCBI Taxonomy" id="1480694"/>
    <lineage>
        <taxon>Bacteria</taxon>
        <taxon>Pseudomonadati</taxon>
        <taxon>Spirochaetota</taxon>
        <taxon>Spirochaetia</taxon>
        <taxon>Spirochaetales</taxon>
        <taxon>Spirochaetaceae</taxon>
        <taxon>Spirochaeta</taxon>
    </lineage>
</organism>
<keyword evidence="1" id="KW-0732">Signal</keyword>
<reference evidence="2 3" key="1">
    <citation type="submission" date="2014-05" db="EMBL/GenBank/DDBJ databases">
        <title>De novo Genome Sequence of Spirocheata sp.</title>
        <authorList>
            <person name="Shivani Y."/>
            <person name="Subhash Y."/>
            <person name="Tushar L."/>
            <person name="Sasikala C."/>
            <person name="Ramana C.V."/>
        </authorList>
    </citation>
    <scope>NUCLEOTIDE SEQUENCE [LARGE SCALE GENOMIC DNA]</scope>
    <source>
        <strain evidence="2 3">JC230</strain>
    </source>
</reference>
<feature type="signal peptide" evidence="1">
    <location>
        <begin position="1"/>
        <end position="26"/>
    </location>
</feature>
<keyword evidence="3" id="KW-1185">Reference proteome</keyword>
<sequence>MKRILKTMLLLSVIVCLPIHSQPASAQNDTITIEVDDYESLEELYRRYDVLRNDPAVRTLQEALDAASPWLPRNTEFQGNLPVEYPWKVDGGTAELGTPTPLPDSGNLDLPENIFDTLILEQGIPPEDLKRALEELDRLGEADPSGLDPQSLLNSLPSTTRQYFEGIPEQQLIPLLSGVRQEMPGLVQYYTQPSPGRAGVGSLDSLADELLQGLGEIALTRAERQGFMLVKQTLITLLSQFRFNGPVFSHTIEYLETNTLVAAFNTHQLLKIQLIRDVSRFISDVITYSIFNYPLLQVPSVKQGVEDVSQAIASYLELYLLSDITPEKVFSRSDSEVFMEELYAGFAKIQSILRSGSEDLDDEFTFMLSLIVDQLYILLNEEDYLGLAVQEVAGEGGETTVFVQTYRAAMARFRNGLTTLGAVRPVLKTKLDQIRSDLRSVIIPGTETVIPEEDILRLLFDISSLIPMIHDIQRDVSLEDSITRLSIRSRRYLANYPQFLRFFEHTLSYVKNGNFSLAVYTMTDFILNNIDSVTALFTSLEEGISTIPENAVAIKKGSALLSTISIYLETYDPENEKYRDKASGELAEIRQASLDTLIQAVTDRTARTGEYILSLGGNVGVFTGLQNVATKTLETAAWSAGAWLPVGLALQWMPEVTPGVGFHSMLYFFDLGQYIFVEETALSLNQVTWRNAFTIGGQLGMVIAPWGPSVLISVGPYVQYTPLISDGQGNAFYHFGLGLGLYIPFFDVN</sequence>
<evidence type="ECO:0000313" key="2">
    <source>
        <dbReference type="EMBL" id="KGE70966.1"/>
    </source>
</evidence>
<dbReference type="Proteomes" id="UP000029692">
    <property type="component" value="Unassembled WGS sequence"/>
</dbReference>
<feature type="chain" id="PRO_5001938667" evidence="1">
    <location>
        <begin position="27"/>
        <end position="749"/>
    </location>
</feature>
<dbReference type="OrthoDB" id="9871862at2"/>
<evidence type="ECO:0000256" key="1">
    <source>
        <dbReference type="SAM" id="SignalP"/>
    </source>
</evidence>